<dbReference type="Proteomes" id="UP000821837">
    <property type="component" value="Unassembled WGS sequence"/>
</dbReference>
<evidence type="ECO:0000313" key="2">
    <source>
        <dbReference type="EMBL" id="KAH7957248.1"/>
    </source>
</evidence>
<dbReference type="AlphaFoldDB" id="A0A9D4SYT9"/>
<feature type="region of interest" description="Disordered" evidence="1">
    <location>
        <begin position="24"/>
        <end position="55"/>
    </location>
</feature>
<protein>
    <submittedName>
        <fullName evidence="2">Uncharacterized protein</fullName>
    </submittedName>
</protein>
<reference evidence="2" key="2">
    <citation type="submission" date="2021-09" db="EMBL/GenBank/DDBJ databases">
        <authorList>
            <person name="Jia N."/>
            <person name="Wang J."/>
            <person name="Shi W."/>
            <person name="Du L."/>
            <person name="Sun Y."/>
            <person name="Zhan W."/>
            <person name="Jiang J."/>
            <person name="Wang Q."/>
            <person name="Zhang B."/>
            <person name="Ji P."/>
            <person name="Sakyi L.B."/>
            <person name="Cui X."/>
            <person name="Yuan T."/>
            <person name="Jiang B."/>
            <person name="Yang W."/>
            <person name="Lam T.T.-Y."/>
            <person name="Chang Q."/>
            <person name="Ding S."/>
            <person name="Wang X."/>
            <person name="Zhu J."/>
            <person name="Ruan X."/>
            <person name="Zhao L."/>
            <person name="Wei J."/>
            <person name="Que T."/>
            <person name="Du C."/>
            <person name="Cheng J."/>
            <person name="Dai P."/>
            <person name="Han X."/>
            <person name="Huang E."/>
            <person name="Gao Y."/>
            <person name="Liu J."/>
            <person name="Shao H."/>
            <person name="Ye R."/>
            <person name="Li L."/>
            <person name="Wei W."/>
            <person name="Wang X."/>
            <person name="Wang C."/>
            <person name="Huo Q."/>
            <person name="Li W."/>
            <person name="Guo W."/>
            <person name="Chen H."/>
            <person name="Chen S."/>
            <person name="Zhou L."/>
            <person name="Zhou L."/>
            <person name="Ni X."/>
            <person name="Tian J."/>
            <person name="Zhou Y."/>
            <person name="Sheng Y."/>
            <person name="Liu T."/>
            <person name="Pan Y."/>
            <person name="Xia L."/>
            <person name="Li J."/>
            <person name="Zhao F."/>
            <person name="Cao W."/>
        </authorList>
    </citation>
    <scope>NUCLEOTIDE SEQUENCE</scope>
    <source>
        <strain evidence="2">Rsan-2018</strain>
        <tissue evidence="2">Larvae</tissue>
    </source>
</reference>
<dbReference type="EMBL" id="JABSTV010001250">
    <property type="protein sequence ID" value="KAH7957248.1"/>
    <property type="molecule type" value="Genomic_DNA"/>
</dbReference>
<name>A0A9D4SYT9_RHISA</name>
<proteinExistence type="predicted"/>
<sequence>MTPEKLKDTTASSCYPTREALQTAEAAEAAGRPVPTEIPKPMANVPPSSACTGGTVAAAPPGGRFYIRGMLVPLRSDGTHEVRPVGSMKQASARTLANVACSFLNTWKPCSIYYGISPEASCAASC</sequence>
<comment type="caution">
    <text evidence="2">The sequence shown here is derived from an EMBL/GenBank/DDBJ whole genome shotgun (WGS) entry which is preliminary data.</text>
</comment>
<dbReference type="VEuPathDB" id="VectorBase:RSAN_040381"/>
<keyword evidence="3" id="KW-1185">Reference proteome</keyword>
<gene>
    <name evidence="2" type="ORF">HPB52_016553</name>
</gene>
<reference evidence="2" key="1">
    <citation type="journal article" date="2020" name="Cell">
        <title>Large-Scale Comparative Analyses of Tick Genomes Elucidate Their Genetic Diversity and Vector Capacities.</title>
        <authorList>
            <consortium name="Tick Genome and Microbiome Consortium (TIGMIC)"/>
            <person name="Jia N."/>
            <person name="Wang J."/>
            <person name="Shi W."/>
            <person name="Du L."/>
            <person name="Sun Y."/>
            <person name="Zhan W."/>
            <person name="Jiang J.F."/>
            <person name="Wang Q."/>
            <person name="Zhang B."/>
            <person name="Ji P."/>
            <person name="Bell-Sakyi L."/>
            <person name="Cui X.M."/>
            <person name="Yuan T.T."/>
            <person name="Jiang B.G."/>
            <person name="Yang W.F."/>
            <person name="Lam T.T."/>
            <person name="Chang Q.C."/>
            <person name="Ding S.J."/>
            <person name="Wang X.J."/>
            <person name="Zhu J.G."/>
            <person name="Ruan X.D."/>
            <person name="Zhao L."/>
            <person name="Wei J.T."/>
            <person name="Ye R.Z."/>
            <person name="Que T.C."/>
            <person name="Du C.H."/>
            <person name="Zhou Y.H."/>
            <person name="Cheng J.X."/>
            <person name="Dai P.F."/>
            <person name="Guo W.B."/>
            <person name="Han X.H."/>
            <person name="Huang E.J."/>
            <person name="Li L.F."/>
            <person name="Wei W."/>
            <person name="Gao Y.C."/>
            <person name="Liu J.Z."/>
            <person name="Shao H.Z."/>
            <person name="Wang X."/>
            <person name="Wang C.C."/>
            <person name="Yang T.C."/>
            <person name="Huo Q.B."/>
            <person name="Li W."/>
            <person name="Chen H.Y."/>
            <person name="Chen S.E."/>
            <person name="Zhou L.G."/>
            <person name="Ni X.B."/>
            <person name="Tian J.H."/>
            <person name="Sheng Y."/>
            <person name="Liu T."/>
            <person name="Pan Y.S."/>
            <person name="Xia L.Y."/>
            <person name="Li J."/>
            <person name="Zhao F."/>
            <person name="Cao W.C."/>
        </authorList>
    </citation>
    <scope>NUCLEOTIDE SEQUENCE</scope>
    <source>
        <strain evidence="2">Rsan-2018</strain>
    </source>
</reference>
<organism evidence="2 3">
    <name type="scientific">Rhipicephalus sanguineus</name>
    <name type="common">Brown dog tick</name>
    <name type="synonym">Ixodes sanguineus</name>
    <dbReference type="NCBI Taxonomy" id="34632"/>
    <lineage>
        <taxon>Eukaryota</taxon>
        <taxon>Metazoa</taxon>
        <taxon>Ecdysozoa</taxon>
        <taxon>Arthropoda</taxon>
        <taxon>Chelicerata</taxon>
        <taxon>Arachnida</taxon>
        <taxon>Acari</taxon>
        <taxon>Parasitiformes</taxon>
        <taxon>Ixodida</taxon>
        <taxon>Ixodoidea</taxon>
        <taxon>Ixodidae</taxon>
        <taxon>Rhipicephalinae</taxon>
        <taxon>Rhipicephalus</taxon>
        <taxon>Rhipicephalus</taxon>
    </lineage>
</organism>
<evidence type="ECO:0000313" key="3">
    <source>
        <dbReference type="Proteomes" id="UP000821837"/>
    </source>
</evidence>
<accession>A0A9D4SYT9</accession>
<evidence type="ECO:0000256" key="1">
    <source>
        <dbReference type="SAM" id="MobiDB-lite"/>
    </source>
</evidence>